<keyword evidence="3" id="KW-0238">DNA-binding</keyword>
<evidence type="ECO:0000313" key="7">
    <source>
        <dbReference type="Proteomes" id="UP000076567"/>
    </source>
</evidence>
<feature type="domain" description="HTH lysR-type" evidence="5">
    <location>
        <begin position="1"/>
        <end position="58"/>
    </location>
</feature>
<sequence>MDFNQLQAFDQVVRSGSFSKAARMMDISQPAISIRIKNLEGEVGGELFKRGGIKLELTLLGRTFLPFAQQALATLYKGIEQSRLIKEGKGGTLAIGTLPTLATHYFSSTLTTLYKKNSDLGIIIHTGHNQELLEMLYEGYVKMCLMTYPFFNSELRSLLQLQEPLIFVAHCNHPLAQKERIELPELKRAEPYLLVDWSVETKNVQKDLIPFHNVEVPPQTALDMIKNGVGVSLLTETMVAKELKDGELVKLTVKDFPMLYRVSALVQLKRDTEISLSQESFIQTLFETIEKEHPSCKVKRITSK</sequence>
<dbReference type="SUPFAM" id="SSF46785">
    <property type="entry name" value="Winged helix' DNA-binding domain"/>
    <property type="match status" value="1"/>
</dbReference>
<dbReference type="InterPro" id="IPR036390">
    <property type="entry name" value="WH_DNA-bd_sf"/>
</dbReference>
<dbReference type="Pfam" id="PF03466">
    <property type="entry name" value="LysR_substrate"/>
    <property type="match status" value="1"/>
</dbReference>
<keyword evidence="2" id="KW-0805">Transcription regulation</keyword>
<dbReference type="RefSeq" id="WP_066239855.1">
    <property type="nucleotide sequence ID" value="NZ_LRFC01000012.1"/>
</dbReference>
<evidence type="ECO:0000256" key="3">
    <source>
        <dbReference type="ARBA" id="ARBA00023125"/>
    </source>
</evidence>
<dbReference type="SUPFAM" id="SSF53850">
    <property type="entry name" value="Periplasmic binding protein-like II"/>
    <property type="match status" value="1"/>
</dbReference>
<gene>
    <name evidence="6" type="ORF">AWM68_04695</name>
</gene>
<evidence type="ECO:0000313" key="6">
    <source>
        <dbReference type="EMBL" id="KZE67160.1"/>
    </source>
</evidence>
<proteinExistence type="inferred from homology"/>
<accession>A0A163RMC8</accession>
<evidence type="ECO:0000256" key="4">
    <source>
        <dbReference type="ARBA" id="ARBA00023163"/>
    </source>
</evidence>
<dbReference type="Proteomes" id="UP000076567">
    <property type="component" value="Unassembled WGS sequence"/>
</dbReference>
<dbReference type="InterPro" id="IPR036388">
    <property type="entry name" value="WH-like_DNA-bd_sf"/>
</dbReference>
<evidence type="ECO:0000256" key="2">
    <source>
        <dbReference type="ARBA" id="ARBA00023015"/>
    </source>
</evidence>
<dbReference type="AlphaFoldDB" id="A0A163RMC8"/>
<keyword evidence="7" id="KW-1185">Reference proteome</keyword>
<evidence type="ECO:0000256" key="1">
    <source>
        <dbReference type="ARBA" id="ARBA00009437"/>
    </source>
</evidence>
<dbReference type="InterPro" id="IPR005119">
    <property type="entry name" value="LysR_subst-bd"/>
</dbReference>
<protein>
    <recommendedName>
        <fullName evidence="5">HTH lysR-type domain-containing protein</fullName>
    </recommendedName>
</protein>
<comment type="similarity">
    <text evidence="1">Belongs to the LysR transcriptional regulatory family.</text>
</comment>
<dbReference type="PROSITE" id="PS50931">
    <property type="entry name" value="HTH_LYSR"/>
    <property type="match status" value="1"/>
</dbReference>
<reference evidence="7" key="1">
    <citation type="submission" date="2016-01" db="EMBL/GenBank/DDBJ databases">
        <title>Draft genome of Chromobacterium sp. F49.</title>
        <authorList>
            <person name="Hong K.W."/>
        </authorList>
    </citation>
    <scope>NUCLEOTIDE SEQUENCE [LARGE SCALE GENOMIC DNA]</scope>
    <source>
        <strain evidence="7">P7IIIA</strain>
    </source>
</reference>
<dbReference type="Gene3D" id="3.40.190.10">
    <property type="entry name" value="Periplasmic binding protein-like II"/>
    <property type="match status" value="2"/>
</dbReference>
<dbReference type="EMBL" id="LRFC01000012">
    <property type="protein sequence ID" value="KZE67160.1"/>
    <property type="molecule type" value="Genomic_DNA"/>
</dbReference>
<dbReference type="Gene3D" id="1.10.10.10">
    <property type="entry name" value="Winged helix-like DNA-binding domain superfamily/Winged helix DNA-binding domain"/>
    <property type="match status" value="1"/>
</dbReference>
<dbReference type="PRINTS" id="PR00039">
    <property type="entry name" value="HTHLYSR"/>
</dbReference>
<dbReference type="GO" id="GO:0000976">
    <property type="term" value="F:transcription cis-regulatory region binding"/>
    <property type="evidence" value="ECO:0007669"/>
    <property type="project" value="TreeGrafter"/>
</dbReference>
<dbReference type="GO" id="GO:0003700">
    <property type="term" value="F:DNA-binding transcription factor activity"/>
    <property type="evidence" value="ECO:0007669"/>
    <property type="project" value="InterPro"/>
</dbReference>
<keyword evidence="4" id="KW-0804">Transcription</keyword>
<dbReference type="CDD" id="cd05466">
    <property type="entry name" value="PBP2_LTTR_substrate"/>
    <property type="match status" value="1"/>
</dbReference>
<dbReference type="PANTHER" id="PTHR30126">
    <property type="entry name" value="HTH-TYPE TRANSCRIPTIONAL REGULATOR"/>
    <property type="match status" value="1"/>
</dbReference>
<comment type="caution">
    <text evidence="6">The sequence shown here is derived from an EMBL/GenBank/DDBJ whole genome shotgun (WGS) entry which is preliminary data.</text>
</comment>
<dbReference type="Pfam" id="PF00126">
    <property type="entry name" value="HTH_1"/>
    <property type="match status" value="1"/>
</dbReference>
<dbReference type="PANTHER" id="PTHR30126:SF40">
    <property type="entry name" value="HTH-TYPE TRANSCRIPTIONAL REGULATOR GLTR"/>
    <property type="match status" value="1"/>
</dbReference>
<name>A0A163RMC8_9BACL</name>
<dbReference type="InterPro" id="IPR000847">
    <property type="entry name" value="LysR_HTH_N"/>
</dbReference>
<dbReference type="FunFam" id="1.10.10.10:FF:000001">
    <property type="entry name" value="LysR family transcriptional regulator"/>
    <property type="match status" value="1"/>
</dbReference>
<organism evidence="6 7">
    <name type="scientific">Fictibacillus phosphorivorans</name>
    <dbReference type="NCBI Taxonomy" id="1221500"/>
    <lineage>
        <taxon>Bacteria</taxon>
        <taxon>Bacillati</taxon>
        <taxon>Bacillota</taxon>
        <taxon>Bacilli</taxon>
        <taxon>Bacillales</taxon>
        <taxon>Fictibacillaceae</taxon>
        <taxon>Fictibacillus</taxon>
    </lineage>
</organism>
<evidence type="ECO:0000259" key="5">
    <source>
        <dbReference type="PROSITE" id="PS50931"/>
    </source>
</evidence>